<comment type="caution">
    <text evidence="2">The sequence shown here is derived from an EMBL/GenBank/DDBJ whole genome shotgun (WGS) entry which is preliminary data.</text>
</comment>
<dbReference type="InterPro" id="IPR045518">
    <property type="entry name" value="2EXR"/>
</dbReference>
<reference evidence="2" key="1">
    <citation type="submission" date="2020-10" db="EMBL/GenBank/DDBJ databases">
        <title>High-Quality Genome Resource of Clonostachys rosea strain S41 by Oxford Nanopore Long-Read Sequencing.</title>
        <authorList>
            <person name="Wang H."/>
        </authorList>
    </citation>
    <scope>NUCLEOTIDE SEQUENCE</scope>
    <source>
        <strain evidence="2">S41</strain>
    </source>
</reference>
<accession>A0A8H7N892</accession>
<evidence type="ECO:0000313" key="3">
    <source>
        <dbReference type="Proteomes" id="UP000616885"/>
    </source>
</evidence>
<organism evidence="2 3">
    <name type="scientific">Bionectria ochroleuca</name>
    <name type="common">Gliocladium roseum</name>
    <dbReference type="NCBI Taxonomy" id="29856"/>
    <lineage>
        <taxon>Eukaryota</taxon>
        <taxon>Fungi</taxon>
        <taxon>Dikarya</taxon>
        <taxon>Ascomycota</taxon>
        <taxon>Pezizomycotina</taxon>
        <taxon>Sordariomycetes</taxon>
        <taxon>Hypocreomycetidae</taxon>
        <taxon>Hypocreales</taxon>
        <taxon>Bionectriaceae</taxon>
        <taxon>Clonostachys</taxon>
    </lineage>
</organism>
<dbReference type="Proteomes" id="UP000616885">
    <property type="component" value="Unassembled WGS sequence"/>
</dbReference>
<proteinExistence type="predicted"/>
<gene>
    <name evidence="2" type="ORF">IM811_015213</name>
</gene>
<dbReference type="AlphaFoldDB" id="A0A8H7N892"/>
<protein>
    <recommendedName>
        <fullName evidence="1">2EXR domain-containing protein</fullName>
    </recommendedName>
</protein>
<feature type="domain" description="2EXR" evidence="1">
    <location>
        <begin position="18"/>
        <end position="140"/>
    </location>
</feature>
<evidence type="ECO:0000259" key="1">
    <source>
        <dbReference type="Pfam" id="PF20150"/>
    </source>
</evidence>
<dbReference type="EMBL" id="JADCTT010000006">
    <property type="protein sequence ID" value="KAF9750993.1"/>
    <property type="molecule type" value="Genomic_DNA"/>
</dbReference>
<name>A0A8H7N892_BIOOC</name>
<dbReference type="Pfam" id="PF20150">
    <property type="entry name" value="2EXR"/>
    <property type="match status" value="1"/>
</dbReference>
<evidence type="ECO:0000313" key="2">
    <source>
        <dbReference type="EMBL" id="KAF9750993.1"/>
    </source>
</evidence>
<sequence length="297" mass="34629">MTNLDTKIHETIGNRDTFTLFPKLSPQLRRYVWIQALPSDLKTAPAFLFPYKKGCWHHERVIEFDDNDNHDHRRRTVRRYEFRTELLDTAQFKTSIALVNRESREVAQTWVRQQRVPQAVAWDTTSSAIFHAFDPNHDALFVPLIQWDELLDELYQGFVNTLRGWGHLAHSANSKVKYLAVTDDLLLCEFDNVRWLRDILRPFPKVEALLVVAGPIDYSGEAKPPRYYEFSQTPELCKYKWNNGRWGLDCGGGHFLDGEIQDGSIKPLLEHIKNAFDLHPRVDPFIEVWSVVAENIL</sequence>